<feature type="region of interest" description="Disordered" evidence="1">
    <location>
        <begin position="1"/>
        <end position="57"/>
    </location>
</feature>
<proteinExistence type="predicted"/>
<sequence length="151" mass="17065">MPKRKSNALSDDEIEFVDDDSKAASTSGSKKTRVADASTSNTKEKDTPRSWRDIVLDEPKTGPVPIFDDPGEVRRKIRLLLKTPGFKAEIGNINSNSYNRFMSMKGRCDGASNGTYYAAYAYFEKVRIFEGKKKTAKRLANEREWGIRGRF</sequence>
<dbReference type="EMBL" id="JBAHYK010000256">
    <property type="protein sequence ID" value="KAL0575985.1"/>
    <property type="molecule type" value="Genomic_DNA"/>
</dbReference>
<evidence type="ECO:0000259" key="2">
    <source>
        <dbReference type="Pfam" id="PF24852"/>
    </source>
</evidence>
<accession>A0ABR3FLL7</accession>
<evidence type="ECO:0000313" key="4">
    <source>
        <dbReference type="Proteomes" id="UP001465976"/>
    </source>
</evidence>
<name>A0ABR3FLL7_9AGAR</name>
<dbReference type="PANTHER" id="PTHR42339">
    <property type="entry name" value="HISTONE H1"/>
    <property type="match status" value="1"/>
</dbReference>
<gene>
    <name evidence="3" type="ORF">V5O48_005985</name>
</gene>
<dbReference type="Proteomes" id="UP001465976">
    <property type="component" value="Unassembled WGS sequence"/>
</dbReference>
<reference evidence="3 4" key="1">
    <citation type="submission" date="2024-02" db="EMBL/GenBank/DDBJ databases">
        <title>A draft genome for the cacao thread blight pathogen Marasmius crinis-equi.</title>
        <authorList>
            <person name="Cohen S.P."/>
            <person name="Baruah I.K."/>
            <person name="Amoako-Attah I."/>
            <person name="Bukari Y."/>
            <person name="Meinhardt L.W."/>
            <person name="Bailey B.A."/>
        </authorList>
    </citation>
    <scope>NUCLEOTIDE SEQUENCE [LARGE SCALE GENOMIC DNA]</scope>
    <source>
        <strain evidence="3 4">GH-76</strain>
    </source>
</reference>
<evidence type="ECO:0000313" key="3">
    <source>
        <dbReference type="EMBL" id="KAL0575985.1"/>
    </source>
</evidence>
<feature type="domain" description="DUF7726" evidence="2">
    <location>
        <begin position="65"/>
        <end position="133"/>
    </location>
</feature>
<evidence type="ECO:0000256" key="1">
    <source>
        <dbReference type="SAM" id="MobiDB-lite"/>
    </source>
</evidence>
<dbReference type="PANTHER" id="PTHR42339:SF1">
    <property type="entry name" value="HISTONE H1"/>
    <property type="match status" value="1"/>
</dbReference>
<feature type="compositionally biased region" description="Basic and acidic residues" evidence="1">
    <location>
        <begin position="42"/>
        <end position="57"/>
    </location>
</feature>
<comment type="caution">
    <text evidence="3">The sequence shown here is derived from an EMBL/GenBank/DDBJ whole genome shotgun (WGS) entry which is preliminary data.</text>
</comment>
<organism evidence="3 4">
    <name type="scientific">Marasmius crinis-equi</name>
    <dbReference type="NCBI Taxonomy" id="585013"/>
    <lineage>
        <taxon>Eukaryota</taxon>
        <taxon>Fungi</taxon>
        <taxon>Dikarya</taxon>
        <taxon>Basidiomycota</taxon>
        <taxon>Agaricomycotina</taxon>
        <taxon>Agaricomycetes</taxon>
        <taxon>Agaricomycetidae</taxon>
        <taxon>Agaricales</taxon>
        <taxon>Marasmiineae</taxon>
        <taxon>Marasmiaceae</taxon>
        <taxon>Marasmius</taxon>
    </lineage>
</organism>
<keyword evidence="4" id="KW-1185">Reference proteome</keyword>
<dbReference type="Pfam" id="PF24852">
    <property type="entry name" value="DUF7726"/>
    <property type="match status" value="1"/>
</dbReference>
<dbReference type="InterPro" id="IPR056143">
    <property type="entry name" value="DUF7726"/>
</dbReference>
<protein>
    <recommendedName>
        <fullName evidence="2">DUF7726 domain-containing protein</fullName>
    </recommendedName>
</protein>